<organism evidence="2 3">
    <name type="scientific">Sorghum bicolor</name>
    <name type="common">Sorghum</name>
    <name type="synonym">Sorghum vulgare</name>
    <dbReference type="NCBI Taxonomy" id="4558"/>
    <lineage>
        <taxon>Eukaryota</taxon>
        <taxon>Viridiplantae</taxon>
        <taxon>Streptophyta</taxon>
        <taxon>Embryophyta</taxon>
        <taxon>Tracheophyta</taxon>
        <taxon>Spermatophyta</taxon>
        <taxon>Magnoliopsida</taxon>
        <taxon>Liliopsida</taxon>
        <taxon>Poales</taxon>
        <taxon>Poaceae</taxon>
        <taxon>PACMAD clade</taxon>
        <taxon>Panicoideae</taxon>
        <taxon>Andropogonodae</taxon>
        <taxon>Andropogoneae</taxon>
        <taxon>Sorghinae</taxon>
        <taxon>Sorghum</taxon>
    </lineage>
</organism>
<feature type="compositionally biased region" description="Basic residues" evidence="1">
    <location>
        <begin position="1"/>
        <end position="13"/>
    </location>
</feature>
<proteinExistence type="predicted"/>
<evidence type="ECO:0000313" key="3">
    <source>
        <dbReference type="Proteomes" id="UP000000768"/>
    </source>
</evidence>
<dbReference type="InParanoid" id="A0A1Z5SA79"/>
<reference evidence="2 3" key="1">
    <citation type="journal article" date="2009" name="Nature">
        <title>The Sorghum bicolor genome and the diversification of grasses.</title>
        <authorList>
            <person name="Paterson A.H."/>
            <person name="Bowers J.E."/>
            <person name="Bruggmann R."/>
            <person name="Dubchak I."/>
            <person name="Grimwood J."/>
            <person name="Gundlach H."/>
            <person name="Haberer G."/>
            <person name="Hellsten U."/>
            <person name="Mitros T."/>
            <person name="Poliakov A."/>
            <person name="Schmutz J."/>
            <person name="Spannagl M."/>
            <person name="Tang H."/>
            <person name="Wang X."/>
            <person name="Wicker T."/>
            <person name="Bharti A.K."/>
            <person name="Chapman J."/>
            <person name="Feltus F.A."/>
            <person name="Gowik U."/>
            <person name="Grigoriev I.V."/>
            <person name="Lyons E."/>
            <person name="Maher C.A."/>
            <person name="Martis M."/>
            <person name="Narechania A."/>
            <person name="Otillar R.P."/>
            <person name="Penning B.W."/>
            <person name="Salamov A.A."/>
            <person name="Wang Y."/>
            <person name="Zhang L."/>
            <person name="Carpita N.C."/>
            <person name="Freeling M."/>
            <person name="Gingle A.R."/>
            <person name="Hash C.T."/>
            <person name="Keller B."/>
            <person name="Klein P."/>
            <person name="Kresovich S."/>
            <person name="McCann M.C."/>
            <person name="Ming R."/>
            <person name="Peterson D.G."/>
            <person name="Mehboob-ur-Rahman"/>
            <person name="Ware D."/>
            <person name="Westhoff P."/>
            <person name="Mayer K.F."/>
            <person name="Messing J."/>
            <person name="Rokhsar D.S."/>
        </authorList>
    </citation>
    <scope>NUCLEOTIDE SEQUENCE [LARGE SCALE GENOMIC DNA]</scope>
    <source>
        <strain evidence="3">cv. BTx623</strain>
    </source>
</reference>
<reference evidence="3" key="2">
    <citation type="journal article" date="2018" name="Plant J.">
        <title>The Sorghum bicolor reference genome: improved assembly, gene annotations, a transcriptome atlas, and signatures of genome organization.</title>
        <authorList>
            <person name="McCormick R.F."/>
            <person name="Truong S.K."/>
            <person name="Sreedasyam A."/>
            <person name="Jenkins J."/>
            <person name="Shu S."/>
            <person name="Sims D."/>
            <person name="Kennedy M."/>
            <person name="Amirebrahimi M."/>
            <person name="Weers B.D."/>
            <person name="McKinley B."/>
            <person name="Mattison A."/>
            <person name="Morishige D.T."/>
            <person name="Grimwood J."/>
            <person name="Schmutz J."/>
            <person name="Mullet J.E."/>
        </authorList>
    </citation>
    <scope>NUCLEOTIDE SEQUENCE [LARGE SCALE GENOMIC DNA]</scope>
    <source>
        <strain evidence="3">cv. BTx623</strain>
    </source>
</reference>
<dbReference type="Gramene" id="OQU92831">
    <property type="protein sequence ID" value="OQU92831"/>
    <property type="gene ID" value="SORBI_3001G422001"/>
</dbReference>
<evidence type="ECO:0000256" key="1">
    <source>
        <dbReference type="SAM" id="MobiDB-lite"/>
    </source>
</evidence>
<keyword evidence="3" id="KW-1185">Reference proteome</keyword>
<dbReference type="Proteomes" id="UP000000768">
    <property type="component" value="Chromosome 1"/>
</dbReference>
<dbReference type="EMBL" id="CM000760">
    <property type="protein sequence ID" value="OQU92831.1"/>
    <property type="molecule type" value="Genomic_DNA"/>
</dbReference>
<gene>
    <name evidence="2" type="ORF">SORBI_3001G422001</name>
</gene>
<sequence length="140" mass="14894">MRRAAVAKARQIKPKGSSSRLQRMNRGLHGRPRADGRGEWPPFGPRAGDGCAFPTVAPVFCLGSSNKRCGPTAASLSPSSIAVASSSFAAAAAGRQCRLLLPYLSLPPSPQMTLCDRAEFWCLAFVSLWGCLSSVGIKRF</sequence>
<evidence type="ECO:0000313" key="2">
    <source>
        <dbReference type="EMBL" id="OQU92831.1"/>
    </source>
</evidence>
<name>A0A1Z5SA79_SORBI</name>
<feature type="region of interest" description="Disordered" evidence="1">
    <location>
        <begin position="1"/>
        <end position="42"/>
    </location>
</feature>
<protein>
    <submittedName>
        <fullName evidence="2">Uncharacterized protein</fullName>
    </submittedName>
</protein>
<accession>A0A1Z5SA79</accession>
<dbReference type="AlphaFoldDB" id="A0A1Z5SA79"/>